<organism evidence="7 8">
    <name type="scientific">Streptomyces murinus</name>
    <dbReference type="NCBI Taxonomy" id="33900"/>
    <lineage>
        <taxon>Bacteria</taxon>
        <taxon>Bacillati</taxon>
        <taxon>Actinomycetota</taxon>
        <taxon>Actinomycetes</taxon>
        <taxon>Kitasatosporales</taxon>
        <taxon>Streptomycetaceae</taxon>
        <taxon>Streptomyces</taxon>
    </lineage>
</organism>
<dbReference type="InterPro" id="IPR036649">
    <property type="entry name" value="Pyrophosphatase_sf"/>
</dbReference>
<keyword evidence="4" id="KW-0378">Hydrolase</keyword>
<evidence type="ECO:0000256" key="2">
    <source>
        <dbReference type="ARBA" id="ARBA00012146"/>
    </source>
</evidence>
<protein>
    <recommendedName>
        <fullName evidence="2">inorganic diphosphatase</fullName>
        <ecNumber evidence="2">3.6.1.1</ecNumber>
    </recommendedName>
</protein>
<dbReference type="GeneID" id="93978207"/>
<evidence type="ECO:0000256" key="5">
    <source>
        <dbReference type="ARBA" id="ARBA00022842"/>
    </source>
</evidence>
<proteinExistence type="predicted"/>
<dbReference type="Gene3D" id="3.90.80.10">
    <property type="entry name" value="Inorganic pyrophosphatase"/>
    <property type="match status" value="1"/>
</dbReference>
<dbReference type="Proteomes" id="UP000577386">
    <property type="component" value="Unassembled WGS sequence"/>
</dbReference>
<evidence type="ECO:0000313" key="7">
    <source>
        <dbReference type="EMBL" id="MBA9057756.1"/>
    </source>
</evidence>
<feature type="region of interest" description="Disordered" evidence="6">
    <location>
        <begin position="15"/>
        <end position="38"/>
    </location>
</feature>
<dbReference type="Pfam" id="PF00719">
    <property type="entry name" value="Pyrophosphatase"/>
    <property type="match status" value="1"/>
</dbReference>
<evidence type="ECO:0000256" key="1">
    <source>
        <dbReference type="ARBA" id="ARBA00001946"/>
    </source>
</evidence>
<dbReference type="EC" id="3.6.1.1" evidence="2"/>
<dbReference type="EMBL" id="JACJIJ010000002">
    <property type="protein sequence ID" value="MBA9057756.1"/>
    <property type="molecule type" value="Genomic_DNA"/>
</dbReference>
<sequence>MTRIAVTVEATVASGIRDDETEPLVDPPPAHGKDGWPVGYGRVQDTLGEDGGPLRALVLMCEPAVPRDEIKAWPVAVLHLAAPDGPVDEVLCVAEAAPFTGLLDLADFPRWHAQPEAWAQALARLAPGSACQVEGVGPALEAGELLETARHAYLQLTGCLE</sequence>
<dbReference type="GO" id="GO:0004427">
    <property type="term" value="F:inorganic diphosphate phosphatase activity"/>
    <property type="evidence" value="ECO:0007669"/>
    <property type="project" value="UniProtKB-EC"/>
</dbReference>
<dbReference type="GO" id="GO:0006796">
    <property type="term" value="P:phosphate-containing compound metabolic process"/>
    <property type="evidence" value="ECO:0007669"/>
    <property type="project" value="InterPro"/>
</dbReference>
<dbReference type="GO" id="GO:0000287">
    <property type="term" value="F:magnesium ion binding"/>
    <property type="evidence" value="ECO:0007669"/>
    <property type="project" value="InterPro"/>
</dbReference>
<comment type="cofactor">
    <cofactor evidence="1">
        <name>Mg(2+)</name>
        <dbReference type="ChEBI" id="CHEBI:18420"/>
    </cofactor>
</comment>
<comment type="caution">
    <text evidence="7">The sequence shown here is derived from an EMBL/GenBank/DDBJ whole genome shotgun (WGS) entry which is preliminary data.</text>
</comment>
<keyword evidence="3" id="KW-0479">Metal-binding</keyword>
<name>A0A7W3NWM6_STRMR</name>
<dbReference type="InterPro" id="IPR008162">
    <property type="entry name" value="Pyrophosphatase"/>
</dbReference>
<evidence type="ECO:0000256" key="3">
    <source>
        <dbReference type="ARBA" id="ARBA00022723"/>
    </source>
</evidence>
<keyword evidence="5" id="KW-0460">Magnesium</keyword>
<keyword evidence="8" id="KW-1185">Reference proteome</keyword>
<dbReference type="SUPFAM" id="SSF50324">
    <property type="entry name" value="Inorganic pyrophosphatase"/>
    <property type="match status" value="1"/>
</dbReference>
<dbReference type="AlphaFoldDB" id="A0A7W3NWM6"/>
<evidence type="ECO:0000256" key="4">
    <source>
        <dbReference type="ARBA" id="ARBA00022801"/>
    </source>
</evidence>
<evidence type="ECO:0000256" key="6">
    <source>
        <dbReference type="SAM" id="MobiDB-lite"/>
    </source>
</evidence>
<evidence type="ECO:0000313" key="8">
    <source>
        <dbReference type="Proteomes" id="UP000577386"/>
    </source>
</evidence>
<dbReference type="GO" id="GO:0005737">
    <property type="term" value="C:cytoplasm"/>
    <property type="evidence" value="ECO:0007669"/>
    <property type="project" value="InterPro"/>
</dbReference>
<gene>
    <name evidence="7" type="ORF">HDA42_006934</name>
</gene>
<dbReference type="RefSeq" id="WP_182777881.1">
    <property type="nucleotide sequence ID" value="NZ_BAAAHW010000039.1"/>
</dbReference>
<accession>A0A7W3NWM6</accession>
<reference evidence="7 8" key="1">
    <citation type="submission" date="2020-08" db="EMBL/GenBank/DDBJ databases">
        <title>Sequencing the genomes of 1000 actinobacteria strains.</title>
        <authorList>
            <person name="Klenk H.-P."/>
        </authorList>
    </citation>
    <scope>NUCLEOTIDE SEQUENCE [LARGE SCALE GENOMIC DNA]</scope>
    <source>
        <strain evidence="7 8">DSM 41827</strain>
    </source>
</reference>